<dbReference type="InterPro" id="IPR026286">
    <property type="entry name" value="MaiA/AMDase"/>
</dbReference>
<evidence type="ECO:0000313" key="1">
    <source>
        <dbReference type="EMBL" id="MEW9805051.1"/>
    </source>
</evidence>
<gene>
    <name evidence="1" type="ORF">ABUE31_03515</name>
</gene>
<dbReference type="Gene3D" id="3.40.50.12500">
    <property type="match status" value="1"/>
</dbReference>
<dbReference type="PANTHER" id="PTHR40267">
    <property type="entry name" value="BLR3294 PROTEIN"/>
    <property type="match status" value="1"/>
</dbReference>
<dbReference type="PANTHER" id="PTHR40267:SF1">
    <property type="entry name" value="BLR3294 PROTEIN"/>
    <property type="match status" value="1"/>
</dbReference>
<dbReference type="PIRSF" id="PIRSF015736">
    <property type="entry name" value="MI"/>
    <property type="match status" value="1"/>
</dbReference>
<keyword evidence="2" id="KW-1185">Reference proteome</keyword>
<dbReference type="Proteomes" id="UP001556196">
    <property type="component" value="Unassembled WGS sequence"/>
</dbReference>
<dbReference type="RefSeq" id="WP_367722102.1">
    <property type="nucleotide sequence ID" value="NZ_JBFOCI010000001.1"/>
</dbReference>
<sequence length="257" mass="27389">MFRYDGDGYRARIGLIFMASSVVMESEMWAMAAEGVSVHTARIKLPKVTVEGIEEMMNAPQLEEAARLLGSAPIDVLCFGGTSASFLHGTAYDVALTKKLTGWAAGPKITTASTATLAALAAVEAGPVALATPYVDGVHQRAIRFLEENGHKVVSHRNLGIDKDQALAEVPLEKIYDMVREIDHPDATAVFISCTNFRSVGAIEALETAIGKPVVSAVQASFWHCLKVAGVKGAKPGYGRLFKGLEAVSGEGTDDRR</sequence>
<dbReference type="Pfam" id="PF17645">
    <property type="entry name" value="Amdase"/>
    <property type="match status" value="1"/>
</dbReference>
<dbReference type="InterPro" id="IPR053714">
    <property type="entry name" value="Iso_Racemase_Enz_sf"/>
</dbReference>
<protein>
    <submittedName>
        <fullName evidence="1">Asp/Glu racemase</fullName>
    </submittedName>
</protein>
<organism evidence="1 2">
    <name type="scientific">Mesorhizobium marinum</name>
    <dbReference type="NCBI Taxonomy" id="3228790"/>
    <lineage>
        <taxon>Bacteria</taxon>
        <taxon>Pseudomonadati</taxon>
        <taxon>Pseudomonadota</taxon>
        <taxon>Alphaproteobacteria</taxon>
        <taxon>Hyphomicrobiales</taxon>
        <taxon>Phyllobacteriaceae</taxon>
        <taxon>Mesorhizobium</taxon>
    </lineage>
</organism>
<reference evidence="1 2" key="1">
    <citation type="submission" date="2024-06" db="EMBL/GenBank/DDBJ databases">
        <authorList>
            <person name="Tuo L."/>
        </authorList>
    </citation>
    <scope>NUCLEOTIDE SEQUENCE [LARGE SCALE GENOMIC DNA]</scope>
    <source>
        <strain evidence="1 2">ZMM04-5</strain>
    </source>
</reference>
<name>A0ABV3QVF7_9HYPH</name>
<proteinExistence type="predicted"/>
<comment type="caution">
    <text evidence="1">The sequence shown here is derived from an EMBL/GenBank/DDBJ whole genome shotgun (WGS) entry which is preliminary data.</text>
</comment>
<dbReference type="EMBL" id="JBFOCI010000001">
    <property type="protein sequence ID" value="MEW9805051.1"/>
    <property type="molecule type" value="Genomic_DNA"/>
</dbReference>
<accession>A0ABV3QVF7</accession>
<evidence type="ECO:0000313" key="2">
    <source>
        <dbReference type="Proteomes" id="UP001556196"/>
    </source>
</evidence>